<dbReference type="EMBL" id="MIZA01000001">
    <property type="protein sequence ID" value="OIR21159.1"/>
    <property type="molecule type" value="Genomic_DNA"/>
</dbReference>
<evidence type="ECO:0008006" key="3">
    <source>
        <dbReference type="Google" id="ProtNLM"/>
    </source>
</evidence>
<dbReference type="STRING" id="1888995.BD935_00040"/>
<dbReference type="Proteomes" id="UP000183080">
    <property type="component" value="Unassembled WGS sequence"/>
</dbReference>
<proteinExistence type="predicted"/>
<comment type="caution">
    <text evidence="1">The sequence shown here is derived from an EMBL/GenBank/DDBJ whole genome shotgun (WGS) entry which is preliminary data.</text>
</comment>
<organism evidence="1 2">
    <name type="scientific">Marine Group III euryarchaeote CG-Epi1</name>
    <dbReference type="NCBI Taxonomy" id="1888995"/>
    <lineage>
        <taxon>Archaea</taxon>
        <taxon>Methanobacteriati</taxon>
        <taxon>Thermoplasmatota</taxon>
        <taxon>Thermoplasmata</taxon>
        <taxon>Candidatus Thermoprofundales</taxon>
    </lineage>
</organism>
<reference evidence="1 2" key="1">
    <citation type="submission" date="2016-08" db="EMBL/GenBank/DDBJ databases">
        <title>New Insights into Marine Group III Euryarchaeota, from dark to light.</title>
        <authorList>
            <person name="Haro-Moreno J.M."/>
            <person name="Rodriguez-Valera F."/>
            <person name="Lopez-Garcia P."/>
            <person name="Moreira D."/>
            <person name="Martin-Cuadrado A.B."/>
        </authorList>
    </citation>
    <scope>NUCLEOTIDE SEQUENCE [LARGE SCALE GENOMIC DNA]</scope>
    <source>
        <strain evidence="1">CG-Epi1</strain>
    </source>
</reference>
<dbReference type="Gene3D" id="3.30.470.20">
    <property type="entry name" value="ATP-grasp fold, B domain"/>
    <property type="match status" value="1"/>
</dbReference>
<dbReference type="AlphaFoldDB" id="A0A1J5TJL6"/>
<name>A0A1J5TJL6_9ARCH</name>
<evidence type="ECO:0000313" key="1">
    <source>
        <dbReference type="EMBL" id="OIR21159.1"/>
    </source>
</evidence>
<protein>
    <recommendedName>
        <fullName evidence="3">ATP-grasp domain-containing protein</fullName>
    </recommendedName>
</protein>
<sequence length="404" mass="47516">MTYKVISASRGPGNGSKKNWRIFERSKLEEYFGKIIDVPCDDGFSVLRAYKENRDSLEYIRWYPDSELTNRLEYDGMLKQNEKINNLKFLTNSANGFINVQNKEKAFKIWKENGINCPNFFSFESKKEFYENLVKSKIKFPFLLRLNNSVSGFHSYLIGSRRKKLVKFEEIKENYVSLKKGEISLGNFFRNLIMESIVVSGYNQLEHYLDKLDKFHQIFKEENRGIEPKKMCVELIDTIDKERNVNVSFRIHVSGSKVISGYARTSSPEDWVAIMGKFNPKKAESWLYYNKLCERICVENEKEICKAVHLLGLNHQGLDIVLDQKNNKLCFLEVQPTYAAGYSNNGYGNYSPPFYNPSFPQLVKFLLDEKETLEPQIPRYYQNWLDKENHFDLVYKNLKEYLED</sequence>
<accession>A0A1J5TJL6</accession>
<evidence type="ECO:0000313" key="2">
    <source>
        <dbReference type="Proteomes" id="UP000183080"/>
    </source>
</evidence>
<gene>
    <name evidence="1" type="ORF">BD935_00040</name>
</gene>
<dbReference type="SUPFAM" id="SSF56059">
    <property type="entry name" value="Glutathione synthetase ATP-binding domain-like"/>
    <property type="match status" value="1"/>
</dbReference>